<dbReference type="InterPro" id="IPR011110">
    <property type="entry name" value="Reg_prop"/>
</dbReference>
<evidence type="ECO:0000256" key="2">
    <source>
        <dbReference type="SAM" id="SignalP"/>
    </source>
</evidence>
<keyword evidence="1" id="KW-1133">Transmembrane helix</keyword>
<keyword evidence="1" id="KW-0472">Membrane</keyword>
<keyword evidence="1" id="KW-0812">Transmembrane</keyword>
<name>A0A3M9N212_9BACT</name>
<evidence type="ECO:0000259" key="3">
    <source>
        <dbReference type="Pfam" id="PF07495"/>
    </source>
</evidence>
<dbReference type="EMBL" id="RJJD01000001">
    <property type="protein sequence ID" value="RNI31367.1"/>
    <property type="molecule type" value="Genomic_DNA"/>
</dbReference>
<sequence>MLDKVGFVRLILMCLALLAGSSVQAQHYFFGNPIIRNYKPEEFKGGIQSWGIVQDEREVLYIANNFGLLEFDGATWQLYFSKNGIKMRSVYVGSDNRIYVGSQANFGFYKPNKQGVLQYHSLADSLPQKYRNFDEVWRIYEQDGRVYFFTFKNIYAYTPGKKLQVIAPGNPLSFSYQVNKEIYTLVLGKGLSVLENNKLRLLPGTNFFSEKPIASILPFAKNQLIIFTIKEGAYLYDGRSVTPFQMAPDLAGAGLIINQALLLKDGNFALATQNKGLVLMNNQGQMLLNTTMQEGLLDNTIHTVYQDTQENLWLGMNNGISMVELSSPFSRLDGTTGLSGTGYSALQKGNALYVGTNSGLYVSEVSSNKKRFSLVPNSTGQVYHLDQVGSQVLMGHHNGPYLIKDGQATLINSGTGVGAWEFVPLPNTPEKVVMGSYNGIGLLSASDQGINFLKNLPGLDESSRVLAFDKDGELWMAHGYKGIFRIKLDPVQEKITSVRFYNSKNGLPSDQLVNMEKIGNELIFPALFGVYRFDKAKDRFVMDQQYSKLFAPNEHVIEMEQDVQGNIYFLSNQRVGKITFDKFGKPTLEDQLFKNLREQLNDDLSSIQVLDINNVLFGAKEGFIHYNAAKTKRMVPFHTQLARVYTISNEADSLLLSGRSLEKATDLELPFALNSLRFVYAASFYEKPEKTQFQYFLKNFDNRWSEWTTKTEKEYTNLPEGTYLFQVRARNIYGTISEAKSFEFVVAPPFYRSTWAYMVYTVLGMLMLGAAFYQVDHRFKNEKRRILLDKERKLGQKEIEIRHITNQSEQEIDRLRNEKFQAELDHKNRELTYSTIHLINKNELLTNVKVELQEILENGGRTAPQEELKKIIRSIDQNITSEVDWKQFELHFNHVHGDFIHRLQGQFPNLTPQEIKLSTYLRLNLTTKDIAQLLNISVRGVEISRYRLRKRLCLDRSENLTDFMLKF</sequence>
<dbReference type="InterPro" id="IPR011123">
    <property type="entry name" value="Y_Y_Y"/>
</dbReference>
<feature type="domain" description="Two component regulator three Y" evidence="3">
    <location>
        <begin position="685"/>
        <end position="746"/>
    </location>
</feature>
<dbReference type="GO" id="GO:0006355">
    <property type="term" value="P:regulation of DNA-templated transcription"/>
    <property type="evidence" value="ECO:0007669"/>
    <property type="project" value="InterPro"/>
</dbReference>
<keyword evidence="2" id="KW-0732">Signal</keyword>
<dbReference type="InterPro" id="IPR016032">
    <property type="entry name" value="Sig_transdc_resp-reg_C-effctor"/>
</dbReference>
<dbReference type="InterPro" id="IPR013783">
    <property type="entry name" value="Ig-like_fold"/>
</dbReference>
<dbReference type="GO" id="GO:0003677">
    <property type="term" value="F:DNA binding"/>
    <property type="evidence" value="ECO:0007669"/>
    <property type="project" value="InterPro"/>
</dbReference>
<proteinExistence type="predicted"/>
<feature type="chain" id="PRO_5018083350" evidence="2">
    <location>
        <begin position="26"/>
        <end position="967"/>
    </location>
</feature>
<dbReference type="Pfam" id="PF07495">
    <property type="entry name" value="Y_Y_Y"/>
    <property type="match status" value="1"/>
</dbReference>
<dbReference type="SUPFAM" id="SSF69322">
    <property type="entry name" value="Tricorn protease domain 2"/>
    <property type="match status" value="1"/>
</dbReference>
<protein>
    <submittedName>
        <fullName evidence="4">Two component regulator three y domain-containing protein</fullName>
    </submittedName>
</protein>
<dbReference type="Proteomes" id="UP000272117">
    <property type="component" value="Unassembled WGS sequence"/>
</dbReference>
<evidence type="ECO:0000256" key="1">
    <source>
        <dbReference type="SAM" id="Phobius"/>
    </source>
</evidence>
<gene>
    <name evidence="4" type="ORF">EFB08_02240</name>
</gene>
<evidence type="ECO:0000313" key="4">
    <source>
        <dbReference type="EMBL" id="RNI31367.1"/>
    </source>
</evidence>
<dbReference type="Pfam" id="PF07494">
    <property type="entry name" value="Reg_prop"/>
    <property type="match status" value="1"/>
</dbReference>
<reference evidence="4 5" key="1">
    <citation type="submission" date="2018-11" db="EMBL/GenBank/DDBJ databases">
        <title>Rufibacter latericius sp. nov., isolated from water in Baiyang Lake.</title>
        <authorList>
            <person name="Yang Y."/>
        </authorList>
    </citation>
    <scope>NUCLEOTIDE SEQUENCE [LARGE SCALE GENOMIC DNA]</scope>
    <source>
        <strain evidence="4 5">R-22-1c-1</strain>
    </source>
</reference>
<dbReference type="OrthoDB" id="9806995at2"/>
<feature type="signal peptide" evidence="2">
    <location>
        <begin position="1"/>
        <end position="25"/>
    </location>
</feature>
<dbReference type="InterPro" id="IPR036388">
    <property type="entry name" value="WH-like_DNA-bd_sf"/>
</dbReference>
<dbReference type="Gene3D" id="1.10.10.10">
    <property type="entry name" value="Winged helix-like DNA-binding domain superfamily/Winged helix DNA-binding domain"/>
    <property type="match status" value="1"/>
</dbReference>
<dbReference type="InterPro" id="IPR015943">
    <property type="entry name" value="WD40/YVTN_repeat-like_dom_sf"/>
</dbReference>
<dbReference type="Gene3D" id="2.60.40.10">
    <property type="entry name" value="Immunoglobulins"/>
    <property type="match status" value="1"/>
</dbReference>
<evidence type="ECO:0000313" key="5">
    <source>
        <dbReference type="Proteomes" id="UP000272117"/>
    </source>
</evidence>
<dbReference type="RefSeq" id="WP_123125271.1">
    <property type="nucleotide sequence ID" value="NZ_RJJD01000001.1"/>
</dbReference>
<keyword evidence="5" id="KW-1185">Reference proteome</keyword>
<organism evidence="4 5">
    <name type="scientific">Rufibacter latericius</name>
    <dbReference type="NCBI Taxonomy" id="2487040"/>
    <lineage>
        <taxon>Bacteria</taxon>
        <taxon>Pseudomonadati</taxon>
        <taxon>Bacteroidota</taxon>
        <taxon>Cytophagia</taxon>
        <taxon>Cytophagales</taxon>
        <taxon>Hymenobacteraceae</taxon>
        <taxon>Rufibacter</taxon>
    </lineage>
</organism>
<dbReference type="Gene3D" id="2.130.10.10">
    <property type="entry name" value="YVTN repeat-like/Quinoprotein amine dehydrogenase"/>
    <property type="match status" value="2"/>
</dbReference>
<comment type="caution">
    <text evidence="4">The sequence shown here is derived from an EMBL/GenBank/DDBJ whole genome shotgun (WGS) entry which is preliminary data.</text>
</comment>
<dbReference type="SUPFAM" id="SSF46894">
    <property type="entry name" value="C-terminal effector domain of the bipartite response regulators"/>
    <property type="match status" value="1"/>
</dbReference>
<dbReference type="AlphaFoldDB" id="A0A3M9N212"/>
<accession>A0A3M9N212</accession>
<feature type="transmembrane region" description="Helical" evidence="1">
    <location>
        <begin position="755"/>
        <end position="775"/>
    </location>
</feature>